<feature type="binding site" evidence="11">
    <location>
        <position position="163"/>
    </location>
    <ligand>
        <name>S-adenosyl-L-methionine</name>
        <dbReference type="ChEBI" id="CHEBI:59789"/>
    </ligand>
</feature>
<evidence type="ECO:0000256" key="12">
    <source>
        <dbReference type="PIRSR" id="PIRSR028762-2"/>
    </source>
</evidence>
<feature type="site" description="mRNA cap binding" evidence="12">
    <location>
        <position position="95"/>
    </location>
</feature>
<dbReference type="InterPro" id="IPR004971">
    <property type="entry name" value="mRNA_G-N7_MeTrfase_dom"/>
</dbReference>
<dbReference type="STRING" id="6832.A0A553PCY6"/>
<feature type="site" description="mRNA cap binding" evidence="12">
    <location>
        <position position="89"/>
    </location>
</feature>
<feature type="binding site" evidence="12">
    <location>
        <begin position="52"/>
        <end position="53"/>
    </location>
    <ligand>
        <name>mRNA</name>
        <dbReference type="ChEBI" id="CHEBI:33699"/>
    </ligand>
</feature>
<keyword evidence="5 10" id="KW-0949">S-adenosyl-L-methionine</keyword>
<dbReference type="GO" id="GO:0003723">
    <property type="term" value="F:RNA binding"/>
    <property type="evidence" value="ECO:0007669"/>
    <property type="project" value="UniProtKB-KW"/>
</dbReference>
<dbReference type="Proteomes" id="UP000318571">
    <property type="component" value="Chromosome 2"/>
</dbReference>
<evidence type="ECO:0000256" key="11">
    <source>
        <dbReference type="PIRSR" id="PIRSR028762-1"/>
    </source>
</evidence>
<dbReference type="EMBL" id="VCGU01000005">
    <property type="protein sequence ID" value="TRY75552.1"/>
    <property type="molecule type" value="Genomic_DNA"/>
</dbReference>
<dbReference type="InterPro" id="IPR029063">
    <property type="entry name" value="SAM-dependent_MTases_sf"/>
</dbReference>
<dbReference type="InterPro" id="IPR016899">
    <property type="entry name" value="mRNA_G-N7_MeTrfase_euk"/>
</dbReference>
<organism evidence="14 15">
    <name type="scientific">Tigriopus californicus</name>
    <name type="common">Marine copepod</name>
    <dbReference type="NCBI Taxonomy" id="6832"/>
    <lineage>
        <taxon>Eukaryota</taxon>
        <taxon>Metazoa</taxon>
        <taxon>Ecdysozoa</taxon>
        <taxon>Arthropoda</taxon>
        <taxon>Crustacea</taxon>
        <taxon>Multicrustacea</taxon>
        <taxon>Hexanauplia</taxon>
        <taxon>Copepoda</taxon>
        <taxon>Harpacticoida</taxon>
        <taxon>Harpacticidae</taxon>
        <taxon>Tigriopus</taxon>
    </lineage>
</organism>
<dbReference type="PIRSF" id="PIRSF028762">
    <property type="entry name" value="ABD1"/>
    <property type="match status" value="1"/>
</dbReference>
<dbReference type="GO" id="GO:0004482">
    <property type="term" value="F:mRNA 5'-cap (guanine-N7-)-methyltransferase activity"/>
    <property type="evidence" value="ECO:0007669"/>
    <property type="project" value="UniProtKB-EC"/>
</dbReference>
<dbReference type="CDD" id="cd02440">
    <property type="entry name" value="AdoMet_MTases"/>
    <property type="match status" value="1"/>
</dbReference>
<feature type="binding site" evidence="11">
    <location>
        <position position="86"/>
    </location>
    <ligand>
        <name>S-adenosyl-L-methionine</name>
        <dbReference type="ChEBI" id="CHEBI:59789"/>
    </ligand>
</feature>
<keyword evidence="2 10" id="KW-0489">Methyltransferase</keyword>
<evidence type="ECO:0000313" key="15">
    <source>
        <dbReference type="Proteomes" id="UP000318571"/>
    </source>
</evidence>
<evidence type="ECO:0000256" key="10">
    <source>
        <dbReference type="PIRNR" id="PIRNR028762"/>
    </source>
</evidence>
<comment type="subcellular location">
    <subcellularLocation>
        <location evidence="1 10">Nucleus</location>
    </subcellularLocation>
</comment>
<feature type="binding site" evidence="11">
    <location>
        <position position="140"/>
    </location>
    <ligand>
        <name>S-adenosyl-L-methionine</name>
        <dbReference type="ChEBI" id="CHEBI:59789"/>
    </ligand>
</feature>
<name>A0A553PCY6_TIGCA</name>
<dbReference type="PROSITE" id="PS51562">
    <property type="entry name" value="RNA_CAP0_MT"/>
    <property type="match status" value="1"/>
</dbReference>
<feature type="binding site" evidence="11">
    <location>
        <position position="56"/>
    </location>
    <ligand>
        <name>S-adenosyl-L-methionine</name>
        <dbReference type="ChEBI" id="CHEBI:59789"/>
    </ligand>
</feature>
<evidence type="ECO:0000256" key="9">
    <source>
        <dbReference type="ARBA" id="ARBA00044712"/>
    </source>
</evidence>
<feature type="site" description="mRNA cap binding" evidence="12">
    <location>
        <position position="120"/>
    </location>
</feature>
<feature type="site" description="mRNA cap binding" evidence="12">
    <location>
        <position position="167"/>
    </location>
</feature>
<evidence type="ECO:0000256" key="2">
    <source>
        <dbReference type="ARBA" id="ARBA00022603"/>
    </source>
</evidence>
<feature type="binding site" evidence="11">
    <location>
        <position position="108"/>
    </location>
    <ligand>
        <name>S-adenosyl-L-methionine</name>
        <dbReference type="ChEBI" id="CHEBI:59789"/>
    </ligand>
</feature>
<evidence type="ECO:0000256" key="4">
    <source>
        <dbReference type="ARBA" id="ARBA00022679"/>
    </source>
</evidence>
<dbReference type="InterPro" id="IPR039753">
    <property type="entry name" value="RG7MT1"/>
</dbReference>
<feature type="binding site" evidence="11">
    <location>
        <position position="168"/>
    </location>
    <ligand>
        <name>S-adenosyl-L-methionine</name>
        <dbReference type="ChEBI" id="CHEBI:59789"/>
    </ligand>
</feature>
<comment type="similarity">
    <text evidence="10">Belongs to the class I-like SAM-binding methyltransferase superfamily. mRNA cap 0 methyltransferase family.</text>
</comment>
<evidence type="ECO:0000313" key="14">
    <source>
        <dbReference type="EMBL" id="TRY75552.1"/>
    </source>
</evidence>
<keyword evidence="8 10" id="KW-0539">Nucleus</keyword>
<feature type="domain" description="MRNA cap 0 methyltransferase" evidence="13">
    <location>
        <begin position="43"/>
        <end position="374"/>
    </location>
</feature>
<dbReference type="PANTHER" id="PTHR12189">
    <property type="entry name" value="MRNA GUANINE-7- METHYLTRANSFERASE"/>
    <property type="match status" value="1"/>
</dbReference>
<dbReference type="PANTHER" id="PTHR12189:SF2">
    <property type="entry name" value="MRNA CAP GUANINE-N7 METHYLTRANSFERASE"/>
    <property type="match status" value="1"/>
</dbReference>
<reference evidence="14 15" key="1">
    <citation type="journal article" date="2018" name="Nat. Ecol. Evol.">
        <title>Genomic signatures of mitonuclear coevolution across populations of Tigriopus californicus.</title>
        <authorList>
            <person name="Barreto F.S."/>
            <person name="Watson E.T."/>
            <person name="Lima T.G."/>
            <person name="Willett C.S."/>
            <person name="Edmands S."/>
            <person name="Li W."/>
            <person name="Burton R.S."/>
        </authorList>
    </citation>
    <scope>NUCLEOTIDE SEQUENCE [LARGE SCALE GENOMIC DNA]</scope>
    <source>
        <strain evidence="14 15">San Diego</strain>
    </source>
</reference>
<dbReference type="Gene3D" id="3.40.50.150">
    <property type="entry name" value="Vaccinia Virus protein VP39"/>
    <property type="match status" value="1"/>
</dbReference>
<comment type="catalytic activity">
    <reaction evidence="9">
        <text>a 5'-end (5'-triphosphoguanosine)-ribonucleoside in mRNA + S-adenosyl-L-methionine = a 5'-end (N(7)-methyl 5'-triphosphoguanosine)-ribonucleoside in mRNA + S-adenosyl-L-homocysteine</text>
        <dbReference type="Rhea" id="RHEA:67008"/>
        <dbReference type="Rhea" id="RHEA-COMP:17166"/>
        <dbReference type="Rhea" id="RHEA-COMP:17167"/>
        <dbReference type="ChEBI" id="CHEBI:57856"/>
        <dbReference type="ChEBI" id="CHEBI:59789"/>
        <dbReference type="ChEBI" id="CHEBI:156461"/>
        <dbReference type="ChEBI" id="CHEBI:167617"/>
        <dbReference type="EC" id="2.1.1.56"/>
    </reaction>
</comment>
<sequence>MAHSDSRAASGSQARLDTGGLAKTVASHYNNIEERGAQFRKESPIYYMRNLNNWIKSQLINQYTRKIEIKKREKGESPGITVLDLGCGKGGDLLKWQKARVDHVVCCDIAGLSVEQCQDRYDQNRRRNRHIYSAEFHTADCTRDRLIDVYEDPDTYFDLVSCQFAFHYCFESLPQAERMLQNAAERLKKGGFFIGTTPDANDIVNRAREFGQRVKGDDGDEVIRFGNDIFSIAVPMKWMEPSHQIPIFGAKYDFHLEGVVDCPEFLVHFPTLTKLAEKYGLILVAKRRFANYFQECQKTDMEGERLLCKMKALESFPGHEEFSEEKKSNYQHAVDACRKLKEEQNESRSPIIGTLSRMEWEAASIYVIFAFMKI</sequence>
<dbReference type="OMA" id="LITGDCF"/>
<keyword evidence="3 10" id="KW-0507">mRNA processing</keyword>
<evidence type="ECO:0000256" key="1">
    <source>
        <dbReference type="ARBA" id="ARBA00004123"/>
    </source>
</evidence>
<comment type="caution">
    <text evidence="14">The sequence shown here is derived from an EMBL/GenBank/DDBJ whole genome shotgun (WGS) entry which is preliminary data.</text>
</comment>
<evidence type="ECO:0000256" key="3">
    <source>
        <dbReference type="ARBA" id="ARBA00022664"/>
    </source>
</evidence>
<protein>
    <recommendedName>
        <fullName evidence="10">mRNA cap guanine-N(7) methyltransferase</fullName>
        <ecNumber evidence="10">2.1.1.56</ecNumber>
    </recommendedName>
    <alternativeName>
        <fullName evidence="10">mRNA (guanine-N(7))-methyltransferase</fullName>
    </alternativeName>
    <alternativeName>
        <fullName evidence="10">mRNA cap methyltransferase</fullName>
    </alternativeName>
</protein>
<gene>
    <name evidence="14" type="ORF">TCAL_06387</name>
</gene>
<keyword evidence="4 10" id="KW-0808">Transferase</keyword>
<keyword evidence="6 10" id="KW-0694">RNA-binding</keyword>
<feature type="site" description="mRNA cap binding" evidence="12">
    <location>
        <position position="264"/>
    </location>
</feature>
<evidence type="ECO:0000256" key="6">
    <source>
        <dbReference type="ARBA" id="ARBA00022884"/>
    </source>
</evidence>
<dbReference type="GO" id="GO:0005634">
    <property type="term" value="C:nucleus"/>
    <property type="evidence" value="ECO:0007669"/>
    <property type="project" value="UniProtKB-SubCell"/>
</dbReference>
<dbReference type="EC" id="2.1.1.56" evidence="10"/>
<dbReference type="AlphaFoldDB" id="A0A553PCY6"/>
<keyword evidence="7 10" id="KW-0506">mRNA capping</keyword>
<keyword evidence="15" id="KW-1185">Reference proteome</keyword>
<evidence type="ECO:0000256" key="8">
    <source>
        <dbReference type="ARBA" id="ARBA00023242"/>
    </source>
</evidence>
<evidence type="ECO:0000256" key="7">
    <source>
        <dbReference type="ARBA" id="ARBA00023042"/>
    </source>
</evidence>
<evidence type="ECO:0000256" key="5">
    <source>
        <dbReference type="ARBA" id="ARBA00022691"/>
    </source>
</evidence>
<proteinExistence type="inferred from homology"/>
<feature type="site" description="mRNA cap binding" evidence="12">
    <location>
        <position position="366"/>
    </location>
</feature>
<dbReference type="Pfam" id="PF03291">
    <property type="entry name" value="mRNA_G-N7_MeTrfase"/>
    <property type="match status" value="1"/>
</dbReference>
<evidence type="ECO:0000259" key="13">
    <source>
        <dbReference type="PROSITE" id="PS51562"/>
    </source>
</evidence>
<accession>A0A553PCY6</accession>
<dbReference type="SUPFAM" id="SSF53335">
    <property type="entry name" value="S-adenosyl-L-methionine-dependent methyltransferases"/>
    <property type="match status" value="1"/>
</dbReference>